<name>A0A4Q1SEW2_9BACT</name>
<gene>
    <name evidence="5" type="primary">xseA</name>
    <name evidence="9" type="ORF">ESZ00_13695</name>
</gene>
<evidence type="ECO:0000259" key="8">
    <source>
        <dbReference type="Pfam" id="PF13742"/>
    </source>
</evidence>
<comment type="function">
    <text evidence="5">Bidirectionally degrades single-stranded DNA into large acid-insoluble oligonucleotides, which are then degraded further into small acid-soluble oligonucleotides.</text>
</comment>
<accession>A0A4Q1SEW2</accession>
<reference evidence="9 10" key="1">
    <citation type="journal article" date="2016" name="Int. J. Syst. Evol. Microbiol.">
        <title>Acidipila dinghuensis sp. nov., an acidobacterium isolated from forest soil.</title>
        <authorList>
            <person name="Jiang Y.W."/>
            <person name="Wang J."/>
            <person name="Chen M.H."/>
            <person name="Lv Y.Y."/>
            <person name="Qiu L.H."/>
        </authorList>
    </citation>
    <scope>NUCLEOTIDE SEQUENCE [LARGE SCALE GENOMIC DNA]</scope>
    <source>
        <strain evidence="9 10">DHOF10</strain>
    </source>
</reference>
<evidence type="ECO:0000256" key="2">
    <source>
        <dbReference type="ARBA" id="ARBA00022722"/>
    </source>
</evidence>
<evidence type="ECO:0000256" key="5">
    <source>
        <dbReference type="HAMAP-Rule" id="MF_00378"/>
    </source>
</evidence>
<keyword evidence="1 5" id="KW-0963">Cytoplasm</keyword>
<dbReference type="InterPro" id="IPR003753">
    <property type="entry name" value="Exonuc_VII_L"/>
</dbReference>
<feature type="domain" description="OB-fold nucleic acid binding" evidence="8">
    <location>
        <begin position="29"/>
        <end position="121"/>
    </location>
</feature>
<dbReference type="RefSeq" id="WP_129208807.1">
    <property type="nucleotide sequence ID" value="NZ_BMGU01000004.1"/>
</dbReference>
<organism evidence="9 10">
    <name type="scientific">Silvibacterium dinghuense</name>
    <dbReference type="NCBI Taxonomy" id="1560006"/>
    <lineage>
        <taxon>Bacteria</taxon>
        <taxon>Pseudomonadati</taxon>
        <taxon>Acidobacteriota</taxon>
        <taxon>Terriglobia</taxon>
        <taxon>Terriglobales</taxon>
        <taxon>Acidobacteriaceae</taxon>
        <taxon>Silvibacterium</taxon>
    </lineage>
</organism>
<dbReference type="GO" id="GO:0006308">
    <property type="term" value="P:DNA catabolic process"/>
    <property type="evidence" value="ECO:0007669"/>
    <property type="project" value="UniProtKB-UniRule"/>
</dbReference>
<keyword evidence="4 5" id="KW-0269">Exonuclease</keyword>
<evidence type="ECO:0000256" key="3">
    <source>
        <dbReference type="ARBA" id="ARBA00022801"/>
    </source>
</evidence>
<dbReference type="GO" id="GO:0003676">
    <property type="term" value="F:nucleic acid binding"/>
    <property type="evidence" value="ECO:0007669"/>
    <property type="project" value="InterPro"/>
</dbReference>
<comment type="catalytic activity">
    <reaction evidence="5 6">
        <text>Exonucleolytic cleavage in either 5'- to 3'- or 3'- to 5'-direction to yield nucleoside 5'-phosphates.</text>
        <dbReference type="EC" id="3.1.11.6"/>
    </reaction>
</comment>
<evidence type="ECO:0000313" key="9">
    <source>
        <dbReference type="EMBL" id="RXS95611.1"/>
    </source>
</evidence>
<comment type="subcellular location">
    <subcellularLocation>
        <location evidence="5 6">Cytoplasm</location>
    </subcellularLocation>
</comment>
<dbReference type="NCBIfam" id="TIGR00237">
    <property type="entry name" value="xseA"/>
    <property type="match status" value="1"/>
</dbReference>
<evidence type="ECO:0000256" key="4">
    <source>
        <dbReference type="ARBA" id="ARBA00022839"/>
    </source>
</evidence>
<dbReference type="GO" id="GO:0009318">
    <property type="term" value="C:exodeoxyribonuclease VII complex"/>
    <property type="evidence" value="ECO:0007669"/>
    <property type="project" value="UniProtKB-UniRule"/>
</dbReference>
<dbReference type="EMBL" id="SDMK01000002">
    <property type="protein sequence ID" value="RXS95611.1"/>
    <property type="molecule type" value="Genomic_DNA"/>
</dbReference>
<feature type="domain" description="Exonuclease VII large subunit C-terminal" evidence="7">
    <location>
        <begin position="145"/>
        <end position="459"/>
    </location>
</feature>
<dbReference type="InterPro" id="IPR025824">
    <property type="entry name" value="OB-fold_nuc-bd_dom"/>
</dbReference>
<keyword evidence="3 5" id="KW-0378">Hydrolase</keyword>
<dbReference type="Proteomes" id="UP000290253">
    <property type="component" value="Unassembled WGS sequence"/>
</dbReference>
<comment type="similarity">
    <text evidence="5 6">Belongs to the XseA family.</text>
</comment>
<protein>
    <recommendedName>
        <fullName evidence="5">Exodeoxyribonuclease 7 large subunit</fullName>
        <ecNumber evidence="5">3.1.11.6</ecNumber>
    </recommendedName>
    <alternativeName>
        <fullName evidence="5">Exodeoxyribonuclease VII large subunit</fullName>
        <shortName evidence="5">Exonuclease VII large subunit</shortName>
    </alternativeName>
</protein>
<keyword evidence="10" id="KW-1185">Reference proteome</keyword>
<proteinExistence type="inferred from homology"/>
<dbReference type="EC" id="3.1.11.6" evidence="5"/>
<evidence type="ECO:0000256" key="6">
    <source>
        <dbReference type="RuleBase" id="RU004355"/>
    </source>
</evidence>
<evidence type="ECO:0000313" key="10">
    <source>
        <dbReference type="Proteomes" id="UP000290253"/>
    </source>
</evidence>
<comment type="caution">
    <text evidence="9">The sequence shown here is derived from an EMBL/GenBank/DDBJ whole genome shotgun (WGS) entry which is preliminary data.</text>
</comment>
<dbReference type="CDD" id="cd04489">
    <property type="entry name" value="ExoVII_LU_OBF"/>
    <property type="match status" value="1"/>
</dbReference>
<comment type="subunit">
    <text evidence="5">Heterooligomer composed of large and small subunits.</text>
</comment>
<dbReference type="PANTHER" id="PTHR30008:SF0">
    <property type="entry name" value="EXODEOXYRIBONUCLEASE 7 LARGE SUBUNIT"/>
    <property type="match status" value="1"/>
</dbReference>
<evidence type="ECO:0000256" key="1">
    <source>
        <dbReference type="ARBA" id="ARBA00022490"/>
    </source>
</evidence>
<keyword evidence="2 5" id="KW-0540">Nuclease</keyword>
<sequence>MGVPEQQSRRRAQLGFSFEEAQAPQRRVWQVSSLTAQLRAEVERSFQDLWVEGEISDLRIAASGHIYFNLKDDGAQLAVVMFRRQAGLLRFRPEDGLQVLLRGRLTVYEQRGSVQIVAEHLEPMGAGSLQMAFEQVKAQLQREGLFDQERKKPLPAFPHCVGIITSPTGAVIRDFLNVAGRRHGALKVLLYPALVQGDSAAAEVAAGIRYFNQSREVDVIVIARGGGSLEDLMAFNSEALARVIAASELPVVSAVGHETDFTIADFVADLRAPTPSAAAELITVAQHRIEEQVEELSLRLQRAARYALMRARDRLSRIAAPAALARFEDALQRRQQRIDELMLRLQTHMGRRLQHEAMRWQQMTESLMRHDVRHRLRLTAGQLDALGGRLMQAQQAELQRRRARVEALERMLHSLSPLGVLERGYALVYDDQGRLLRSSSEAQPGQTLRTRLAQGTVESRVITTSEDTTKE</sequence>
<dbReference type="AlphaFoldDB" id="A0A4Q1SEW2"/>
<dbReference type="Pfam" id="PF02601">
    <property type="entry name" value="Exonuc_VII_L"/>
    <property type="match status" value="1"/>
</dbReference>
<dbReference type="OrthoDB" id="9802795at2"/>
<dbReference type="Pfam" id="PF13742">
    <property type="entry name" value="tRNA_anti_2"/>
    <property type="match status" value="1"/>
</dbReference>
<evidence type="ECO:0000259" key="7">
    <source>
        <dbReference type="Pfam" id="PF02601"/>
    </source>
</evidence>
<dbReference type="InterPro" id="IPR020579">
    <property type="entry name" value="Exonuc_VII_lsu_C"/>
</dbReference>
<dbReference type="HAMAP" id="MF_00378">
    <property type="entry name" value="Exonuc_7_L"/>
    <property type="match status" value="1"/>
</dbReference>
<dbReference type="GO" id="GO:0005737">
    <property type="term" value="C:cytoplasm"/>
    <property type="evidence" value="ECO:0007669"/>
    <property type="project" value="UniProtKB-SubCell"/>
</dbReference>
<dbReference type="GO" id="GO:0008855">
    <property type="term" value="F:exodeoxyribonuclease VII activity"/>
    <property type="evidence" value="ECO:0007669"/>
    <property type="project" value="UniProtKB-UniRule"/>
</dbReference>
<dbReference type="PANTHER" id="PTHR30008">
    <property type="entry name" value="EXODEOXYRIBONUCLEASE 7 LARGE SUBUNIT"/>
    <property type="match status" value="1"/>
</dbReference>